<evidence type="ECO:0000313" key="3">
    <source>
        <dbReference type="Proteomes" id="UP000694388"/>
    </source>
</evidence>
<dbReference type="Pfam" id="PF19441">
    <property type="entry name" value="ASTN_1_2_N"/>
    <property type="match status" value="1"/>
</dbReference>
<sequence length="144" mass="15849">MGRGLWLPYSKSLVVPPMELDVSPLAGCRTDLSVTEEPAQVREEALRSTHFESLEDLLDSFGPVRDCSRDNGGCTRNYHCVSERRVDSTGCVVLVVATEIEDESGHLDYRNTFECLQAHSVLSCMLHLCACSSPPLPLCSLCES</sequence>
<organism evidence="2 3">
    <name type="scientific">Eptatretus burgeri</name>
    <name type="common">Inshore hagfish</name>
    <dbReference type="NCBI Taxonomy" id="7764"/>
    <lineage>
        <taxon>Eukaryota</taxon>
        <taxon>Metazoa</taxon>
        <taxon>Chordata</taxon>
        <taxon>Craniata</taxon>
        <taxon>Vertebrata</taxon>
        <taxon>Cyclostomata</taxon>
        <taxon>Myxini</taxon>
        <taxon>Myxiniformes</taxon>
        <taxon>Myxinidae</taxon>
        <taxon>Eptatretinae</taxon>
        <taxon>Eptatretus</taxon>
    </lineage>
</organism>
<accession>A0A8C4QLJ4</accession>
<keyword evidence="3" id="KW-1185">Reference proteome</keyword>
<dbReference type="Ensembl" id="ENSEBUT00000017294.1">
    <property type="protein sequence ID" value="ENSEBUP00000016718.1"/>
    <property type="gene ID" value="ENSEBUG00000010492.1"/>
</dbReference>
<evidence type="ECO:0000313" key="2">
    <source>
        <dbReference type="Ensembl" id="ENSEBUP00000016728.1"/>
    </source>
</evidence>
<feature type="domain" description="Astrotactin-1/2 N-terminal" evidence="1">
    <location>
        <begin position="1"/>
        <end position="94"/>
    </location>
</feature>
<dbReference type="Ensembl" id="ENSEBUT00000017304.1">
    <property type="protein sequence ID" value="ENSEBUP00000016728.1"/>
    <property type="gene ID" value="ENSEBUG00000010492.1"/>
</dbReference>
<dbReference type="GO" id="GO:0016020">
    <property type="term" value="C:membrane"/>
    <property type="evidence" value="ECO:0007669"/>
    <property type="project" value="TreeGrafter"/>
</dbReference>
<proteinExistence type="predicted"/>
<dbReference type="InterPro" id="IPR045575">
    <property type="entry name" value="ASTN_1_2_N"/>
</dbReference>
<dbReference type="Proteomes" id="UP000694388">
    <property type="component" value="Unplaced"/>
</dbReference>
<dbReference type="PANTHER" id="PTHR16592">
    <property type="entry name" value="ASTROTACTIN-1-LIKE"/>
    <property type="match status" value="1"/>
</dbReference>
<dbReference type="GeneTree" id="ENSGT00390000003140"/>
<dbReference type="GO" id="GO:0005768">
    <property type="term" value="C:endosome"/>
    <property type="evidence" value="ECO:0007669"/>
    <property type="project" value="TreeGrafter"/>
</dbReference>
<dbReference type="GO" id="GO:0007158">
    <property type="term" value="P:neuron cell-cell adhesion"/>
    <property type="evidence" value="ECO:0007669"/>
    <property type="project" value="TreeGrafter"/>
</dbReference>
<dbReference type="PANTHER" id="PTHR16592:SF2">
    <property type="entry name" value="ASTROTACTIN-2"/>
    <property type="match status" value="1"/>
</dbReference>
<dbReference type="Ensembl" id="ENSEBUT00000017299.1">
    <property type="protein sequence ID" value="ENSEBUP00000016723.1"/>
    <property type="gene ID" value="ENSEBUG00000010492.1"/>
</dbReference>
<protein>
    <recommendedName>
        <fullName evidence="1">Astrotactin-1/2 N-terminal domain-containing protein</fullName>
    </recommendedName>
</protein>
<reference evidence="2" key="1">
    <citation type="submission" date="2025-05" db="UniProtKB">
        <authorList>
            <consortium name="Ensembl"/>
        </authorList>
    </citation>
    <scope>IDENTIFICATION</scope>
</reference>
<name>A0A8C4QLJ4_EPTBU</name>
<dbReference type="AlphaFoldDB" id="A0A8C4QLJ4"/>
<dbReference type="InterPro" id="IPR026995">
    <property type="entry name" value="Astrotactin"/>
</dbReference>
<evidence type="ECO:0000259" key="1">
    <source>
        <dbReference type="Pfam" id="PF19441"/>
    </source>
</evidence>
<dbReference type="GO" id="GO:0001764">
    <property type="term" value="P:neuron migration"/>
    <property type="evidence" value="ECO:0007669"/>
    <property type="project" value="InterPro"/>
</dbReference>